<gene>
    <name evidence="1" type="ORF">GCM10009560_22660</name>
</gene>
<reference evidence="2" key="1">
    <citation type="journal article" date="2019" name="Int. J. Syst. Evol. Microbiol.">
        <title>The Global Catalogue of Microorganisms (GCM) 10K type strain sequencing project: providing services to taxonomists for standard genome sequencing and annotation.</title>
        <authorList>
            <consortium name="The Broad Institute Genomics Platform"/>
            <consortium name="The Broad Institute Genome Sequencing Center for Infectious Disease"/>
            <person name="Wu L."/>
            <person name="Ma J."/>
        </authorList>
    </citation>
    <scope>NUCLEOTIDE SEQUENCE [LARGE SCALE GENOMIC DNA]</scope>
    <source>
        <strain evidence="2">JCM 11136</strain>
    </source>
</reference>
<dbReference type="EMBL" id="BAAAHQ010000009">
    <property type="protein sequence ID" value="GAA0923007.1"/>
    <property type="molecule type" value="Genomic_DNA"/>
</dbReference>
<proteinExistence type="predicted"/>
<sequence length="124" mass="13348">MAPNRPQDEWPGLDVKKDELYYDAAKMREVADELERLLAPLTGKGDGTVAGLKAAASLNRAALGQWDEVDTLANSVATTGATGGGATLPHVYEILVERYQEVIEAIRTQAAIYERYAPNGRSGS</sequence>
<dbReference type="RefSeq" id="WP_343949731.1">
    <property type="nucleotide sequence ID" value="NZ_BAAAHQ010000009.1"/>
</dbReference>
<protein>
    <submittedName>
        <fullName evidence="1">Uncharacterized protein</fullName>
    </submittedName>
</protein>
<keyword evidence="2" id="KW-1185">Reference proteome</keyword>
<evidence type="ECO:0000313" key="1">
    <source>
        <dbReference type="EMBL" id="GAA0923007.1"/>
    </source>
</evidence>
<comment type="caution">
    <text evidence="1">The sequence shown here is derived from an EMBL/GenBank/DDBJ whole genome shotgun (WGS) entry which is preliminary data.</text>
</comment>
<accession>A0ABP3ZMW0</accession>
<name>A0ABP3ZMW0_9ACTN</name>
<evidence type="ECO:0000313" key="2">
    <source>
        <dbReference type="Proteomes" id="UP001501578"/>
    </source>
</evidence>
<organism evidence="1 2">
    <name type="scientific">Nonomuraea longicatena</name>
    <dbReference type="NCBI Taxonomy" id="83682"/>
    <lineage>
        <taxon>Bacteria</taxon>
        <taxon>Bacillati</taxon>
        <taxon>Actinomycetota</taxon>
        <taxon>Actinomycetes</taxon>
        <taxon>Streptosporangiales</taxon>
        <taxon>Streptosporangiaceae</taxon>
        <taxon>Nonomuraea</taxon>
    </lineage>
</organism>
<dbReference type="Proteomes" id="UP001501578">
    <property type="component" value="Unassembled WGS sequence"/>
</dbReference>